<dbReference type="PIRSF" id="PIRSF034110">
    <property type="entry name" value="DUF1203"/>
    <property type="match status" value="1"/>
</dbReference>
<keyword evidence="2" id="KW-1185">Reference proteome</keyword>
<reference evidence="1 2" key="1">
    <citation type="submission" date="2021-12" db="EMBL/GenBank/DDBJ databases">
        <title>Genome seq of P8.</title>
        <authorList>
            <person name="Seo T."/>
        </authorList>
    </citation>
    <scope>NUCLEOTIDE SEQUENCE [LARGE SCALE GENOMIC DNA]</scope>
    <source>
        <strain evidence="1 2">P8</strain>
    </source>
</reference>
<protein>
    <submittedName>
        <fullName evidence="1">DUF1203 domain-containing protein</fullName>
    </submittedName>
</protein>
<evidence type="ECO:0000313" key="2">
    <source>
        <dbReference type="Proteomes" id="UP001200741"/>
    </source>
</evidence>
<name>A0ABS8XLY3_9BURK</name>
<dbReference type="InterPro" id="IPR009593">
    <property type="entry name" value="DUF1203"/>
</dbReference>
<dbReference type="RefSeq" id="WP_233370506.1">
    <property type="nucleotide sequence ID" value="NZ_JAJTWU010000002.1"/>
</dbReference>
<evidence type="ECO:0000313" key="1">
    <source>
        <dbReference type="EMBL" id="MCE4553794.1"/>
    </source>
</evidence>
<organism evidence="1 2">
    <name type="scientific">Pelomonas cellulosilytica</name>
    <dbReference type="NCBI Taxonomy" id="2906762"/>
    <lineage>
        <taxon>Bacteria</taxon>
        <taxon>Pseudomonadati</taxon>
        <taxon>Pseudomonadota</taxon>
        <taxon>Betaproteobacteria</taxon>
        <taxon>Burkholderiales</taxon>
        <taxon>Sphaerotilaceae</taxon>
        <taxon>Roseateles</taxon>
    </lineage>
</organism>
<gene>
    <name evidence="1" type="ORF">LXT13_04945</name>
</gene>
<sequence>MTATNDTAPPKLIVRGIPTEHAQALRRGGPDAHGQPPIAAVARGAGNPCRHCLQLIADGDTKLVLAYRPFGVPQPYAETGPVFLHQTACARYDADALPAWFAHLTPALVRGYDANDWIVYETGRVVAGTELAEACHAILARDDVAYVHIRSRFNCFQCRVERG</sequence>
<dbReference type="Proteomes" id="UP001200741">
    <property type="component" value="Unassembled WGS sequence"/>
</dbReference>
<comment type="caution">
    <text evidence="1">The sequence shown here is derived from an EMBL/GenBank/DDBJ whole genome shotgun (WGS) entry which is preliminary data.</text>
</comment>
<proteinExistence type="predicted"/>
<accession>A0ABS8XLY3</accession>
<dbReference type="EMBL" id="JAJTWU010000002">
    <property type="protein sequence ID" value="MCE4553794.1"/>
    <property type="molecule type" value="Genomic_DNA"/>
</dbReference>
<dbReference type="Pfam" id="PF06718">
    <property type="entry name" value="DUF1203"/>
    <property type="match status" value="1"/>
</dbReference>